<feature type="chain" id="PRO_5020744448" description="Secreted protein" evidence="1">
    <location>
        <begin position="18"/>
        <end position="74"/>
    </location>
</feature>
<keyword evidence="1" id="KW-0732">Signal</keyword>
<evidence type="ECO:0000313" key="2">
    <source>
        <dbReference type="EMBL" id="TKR70435.1"/>
    </source>
</evidence>
<dbReference type="EMBL" id="AZBU02000007">
    <property type="protein sequence ID" value="TKR70435.1"/>
    <property type="molecule type" value="Genomic_DNA"/>
</dbReference>
<sequence>MSMILFSTLRFPLGTCSFVPFRVLPCLFSHFLVPLQGSCLQLCVIRVGLDLPPPPLSYRLNPSTFLTVASFVWF</sequence>
<evidence type="ECO:0000313" key="3">
    <source>
        <dbReference type="Proteomes" id="UP000298663"/>
    </source>
</evidence>
<evidence type="ECO:0000256" key="1">
    <source>
        <dbReference type="SAM" id="SignalP"/>
    </source>
</evidence>
<reference evidence="2 3" key="1">
    <citation type="journal article" date="2015" name="Genome Biol.">
        <title>Comparative genomics of Steinernema reveals deeply conserved gene regulatory networks.</title>
        <authorList>
            <person name="Dillman A.R."/>
            <person name="Macchietto M."/>
            <person name="Porter C.F."/>
            <person name="Rogers A."/>
            <person name="Williams B."/>
            <person name="Antoshechkin I."/>
            <person name="Lee M.M."/>
            <person name="Goodwin Z."/>
            <person name="Lu X."/>
            <person name="Lewis E.E."/>
            <person name="Goodrich-Blair H."/>
            <person name="Stock S.P."/>
            <person name="Adams B.J."/>
            <person name="Sternberg P.W."/>
            <person name="Mortazavi A."/>
        </authorList>
    </citation>
    <scope>NUCLEOTIDE SEQUENCE [LARGE SCALE GENOMIC DNA]</scope>
    <source>
        <strain evidence="2 3">ALL</strain>
    </source>
</reference>
<feature type="signal peptide" evidence="1">
    <location>
        <begin position="1"/>
        <end position="17"/>
    </location>
</feature>
<dbReference type="AlphaFoldDB" id="A0A4V6A0H6"/>
<organism evidence="2 3">
    <name type="scientific">Steinernema carpocapsae</name>
    <name type="common">Entomopathogenic nematode</name>
    <dbReference type="NCBI Taxonomy" id="34508"/>
    <lineage>
        <taxon>Eukaryota</taxon>
        <taxon>Metazoa</taxon>
        <taxon>Ecdysozoa</taxon>
        <taxon>Nematoda</taxon>
        <taxon>Chromadorea</taxon>
        <taxon>Rhabditida</taxon>
        <taxon>Tylenchina</taxon>
        <taxon>Panagrolaimomorpha</taxon>
        <taxon>Strongyloidoidea</taxon>
        <taxon>Steinernematidae</taxon>
        <taxon>Steinernema</taxon>
    </lineage>
</organism>
<proteinExistence type="predicted"/>
<accession>A0A4V6A0H6</accession>
<name>A0A4V6A0H6_STECR</name>
<gene>
    <name evidence="2" type="ORF">L596_022465</name>
</gene>
<reference evidence="2 3" key="2">
    <citation type="journal article" date="2019" name="G3 (Bethesda)">
        <title>Hybrid Assembly of the Genome of the Entomopathogenic Nematode Steinernema carpocapsae Identifies the X-Chromosome.</title>
        <authorList>
            <person name="Serra L."/>
            <person name="Macchietto M."/>
            <person name="Macias-Munoz A."/>
            <person name="McGill C.J."/>
            <person name="Rodriguez I.M."/>
            <person name="Rodriguez B."/>
            <person name="Murad R."/>
            <person name="Mortazavi A."/>
        </authorList>
    </citation>
    <scope>NUCLEOTIDE SEQUENCE [LARGE SCALE GENOMIC DNA]</scope>
    <source>
        <strain evidence="2 3">ALL</strain>
    </source>
</reference>
<keyword evidence="3" id="KW-1185">Reference proteome</keyword>
<comment type="caution">
    <text evidence="2">The sequence shown here is derived from an EMBL/GenBank/DDBJ whole genome shotgun (WGS) entry which is preliminary data.</text>
</comment>
<protein>
    <recommendedName>
        <fullName evidence="4">Secreted protein</fullName>
    </recommendedName>
</protein>
<evidence type="ECO:0008006" key="4">
    <source>
        <dbReference type="Google" id="ProtNLM"/>
    </source>
</evidence>
<dbReference type="Proteomes" id="UP000298663">
    <property type="component" value="Unassembled WGS sequence"/>
</dbReference>